<proteinExistence type="predicted"/>
<comment type="caution">
    <text evidence="1">The sequence shown here is derived from an EMBL/GenBank/DDBJ whole genome shotgun (WGS) entry which is preliminary data.</text>
</comment>
<protein>
    <submittedName>
        <fullName evidence="1">Uncharacterized protein</fullName>
    </submittedName>
</protein>
<organism evidence="1 2">
    <name type="scientific">Subtercola lobariae</name>
    <dbReference type="NCBI Taxonomy" id="1588641"/>
    <lineage>
        <taxon>Bacteria</taxon>
        <taxon>Bacillati</taxon>
        <taxon>Actinomycetota</taxon>
        <taxon>Actinomycetes</taxon>
        <taxon>Micrococcales</taxon>
        <taxon>Microbacteriaceae</taxon>
        <taxon>Subtercola</taxon>
    </lineage>
</organism>
<evidence type="ECO:0000313" key="1">
    <source>
        <dbReference type="EMBL" id="GGF38973.1"/>
    </source>
</evidence>
<dbReference type="Proteomes" id="UP000598775">
    <property type="component" value="Unassembled WGS sequence"/>
</dbReference>
<reference evidence="1 2" key="1">
    <citation type="journal article" date="2014" name="Int. J. Syst. Evol. Microbiol.">
        <title>Complete genome sequence of Corynebacterium casei LMG S-19264T (=DSM 44701T), isolated from a smear-ripened cheese.</title>
        <authorList>
            <consortium name="US DOE Joint Genome Institute (JGI-PGF)"/>
            <person name="Walter F."/>
            <person name="Albersmeier A."/>
            <person name="Kalinowski J."/>
            <person name="Ruckert C."/>
        </authorList>
    </citation>
    <scope>NUCLEOTIDE SEQUENCE [LARGE SCALE GENOMIC DNA]</scope>
    <source>
        <strain evidence="1 2">CGMCC 1.12976</strain>
    </source>
</reference>
<sequence>MSGDALRETGTAASGVVQQTFSVGNITAPNGDPVLGIMMSITYPGGAAYVSKNGQRIPREKYSLVVPGATFPVKGNPSVPDLWTIDWPAVP</sequence>
<evidence type="ECO:0000313" key="2">
    <source>
        <dbReference type="Proteomes" id="UP000598775"/>
    </source>
</evidence>
<accession>A0A917BDX8</accession>
<dbReference type="EMBL" id="BMGP01000007">
    <property type="protein sequence ID" value="GGF38973.1"/>
    <property type="molecule type" value="Genomic_DNA"/>
</dbReference>
<dbReference type="AlphaFoldDB" id="A0A917BDX8"/>
<gene>
    <name evidence="1" type="ORF">GCM10011399_34820</name>
</gene>
<keyword evidence="2" id="KW-1185">Reference proteome</keyword>
<name>A0A917BDX8_9MICO</name>
<dbReference type="RefSeq" id="WP_188680634.1">
    <property type="nucleotide sequence ID" value="NZ_BMGP01000007.1"/>
</dbReference>